<name>A0A4P7PSL8_9FLAO</name>
<proteinExistence type="predicted"/>
<reference evidence="2 3" key="1">
    <citation type="submission" date="2019-04" db="EMBL/GenBank/DDBJ databases">
        <title>Flavobacterium sp. GS03.</title>
        <authorList>
            <person name="Kim H."/>
        </authorList>
    </citation>
    <scope>NUCLEOTIDE SEQUENCE [LARGE SCALE GENOMIC DNA]</scope>
    <source>
        <strain evidence="2 3">GS03</strain>
    </source>
</reference>
<evidence type="ECO:0000313" key="3">
    <source>
        <dbReference type="Proteomes" id="UP000296862"/>
    </source>
</evidence>
<dbReference type="Gene3D" id="3.10.620.30">
    <property type="match status" value="1"/>
</dbReference>
<evidence type="ECO:0000259" key="1">
    <source>
        <dbReference type="Pfam" id="PF12969"/>
    </source>
</evidence>
<dbReference type="Gene3D" id="2.60.120.1130">
    <property type="match status" value="1"/>
</dbReference>
<organism evidence="2 3">
    <name type="scientific">Flavobacterium sangjuense</name>
    <dbReference type="NCBI Taxonomy" id="2518177"/>
    <lineage>
        <taxon>Bacteria</taxon>
        <taxon>Pseudomonadati</taxon>
        <taxon>Bacteroidota</taxon>
        <taxon>Flavobacteriia</taxon>
        <taxon>Flavobacteriales</taxon>
        <taxon>Flavobacteriaceae</taxon>
        <taxon>Flavobacterium</taxon>
    </lineage>
</organism>
<dbReference type="AlphaFoldDB" id="A0A4P7PSL8"/>
<dbReference type="EMBL" id="CP038810">
    <property type="protein sequence ID" value="QBZ97555.1"/>
    <property type="molecule type" value="Genomic_DNA"/>
</dbReference>
<keyword evidence="3" id="KW-1185">Reference proteome</keyword>
<sequence length="636" mass="72837">MKLNILPFFLLLFSVFSFGQKLEYSTSTIPDSLKLNANAVVRLSEINIDIISQKSMVIKAVQITTVLNELGLRSLDLSESYDKNRKINKIEATTYNASGQELKVYKRKDFKDTSVADGFSVFNDNRALYLDYTPIAYPFTIVFVTEVSTSNTAFIPPWSPVDDYLVSTEKTSLTIYFKPELKLKKKEANFSDKYALEKKETDSSISYSSKNLVAKKREELSPSFVESFPFVYFALENFALENVEGKASNWADFGKWYYQSLLVDTEGISEETQAKLKQLVGDEKKPIEIAKIVYKYVQEKTRYVSVQVGIGGWKPMLANDVDRLGYGDCKALTNYTRCLLKSVGVPSYYTVVYAGTDETKDLQNDFASLQGNHVILTLPIDNKLVWLECTSQLQPFGFQGDFTDDRNVLLVKPEGGEIVKTRVFAETDNLKYTKASYEINQDGNFIGKAKITSKGLQYDNEFGKERMSREDQIKNYKEEFDNINNLKINKITLNNNKDKIEFTEDLELEAEGYAQNSGVKLMFALNAFDQSSYVPKKYRTREFPFEMDRGYTNEDEIEITIPEGYIVEAKPNGIEQETEFGYYKIEFNTLSSSKILCKRKLVIKKGFYDKSKYESYRKFRETIAKTDNSKIVITKA</sequence>
<dbReference type="KEGG" id="fsn:GS03_01047"/>
<dbReference type="Gene3D" id="2.60.40.3140">
    <property type="match status" value="1"/>
</dbReference>
<feature type="domain" description="DUF3857" evidence="1">
    <location>
        <begin position="62"/>
        <end position="212"/>
    </location>
</feature>
<dbReference type="OrthoDB" id="8595007at2"/>
<dbReference type="Pfam" id="PF12969">
    <property type="entry name" value="DUF3857"/>
    <property type="match status" value="1"/>
</dbReference>
<gene>
    <name evidence="2" type="ORF">GS03_01047</name>
</gene>
<dbReference type="Proteomes" id="UP000296862">
    <property type="component" value="Chromosome"/>
</dbReference>
<dbReference type="SUPFAM" id="SSF54001">
    <property type="entry name" value="Cysteine proteinases"/>
    <property type="match status" value="1"/>
</dbReference>
<protein>
    <recommendedName>
        <fullName evidence="1">DUF3857 domain-containing protein</fullName>
    </recommendedName>
</protein>
<accession>A0A4P7PSL8</accession>
<dbReference type="RefSeq" id="WP_136151509.1">
    <property type="nucleotide sequence ID" value="NZ_CP038810.1"/>
</dbReference>
<evidence type="ECO:0000313" key="2">
    <source>
        <dbReference type="EMBL" id="QBZ97555.1"/>
    </source>
</evidence>
<dbReference type="InterPro" id="IPR038765">
    <property type="entry name" value="Papain-like_cys_pep_sf"/>
</dbReference>
<dbReference type="InterPro" id="IPR024618">
    <property type="entry name" value="DUF3857"/>
</dbReference>